<keyword evidence="7" id="KW-0482">Metalloprotease</keyword>
<dbReference type="Proteomes" id="UP000821853">
    <property type="component" value="Chromosome 4"/>
</dbReference>
<evidence type="ECO:0000256" key="8">
    <source>
        <dbReference type="SAM" id="MobiDB-lite"/>
    </source>
</evidence>
<keyword evidence="6" id="KW-0862">Zinc</keyword>
<dbReference type="Pfam" id="PF05649">
    <property type="entry name" value="Peptidase_M13_N"/>
    <property type="match status" value="1"/>
</dbReference>
<organism evidence="12 13">
    <name type="scientific">Haemaphysalis longicornis</name>
    <name type="common">Bush tick</name>
    <dbReference type="NCBI Taxonomy" id="44386"/>
    <lineage>
        <taxon>Eukaryota</taxon>
        <taxon>Metazoa</taxon>
        <taxon>Ecdysozoa</taxon>
        <taxon>Arthropoda</taxon>
        <taxon>Chelicerata</taxon>
        <taxon>Arachnida</taxon>
        <taxon>Acari</taxon>
        <taxon>Parasitiformes</taxon>
        <taxon>Ixodida</taxon>
        <taxon>Ixodoidea</taxon>
        <taxon>Ixodidae</taxon>
        <taxon>Haemaphysalinae</taxon>
        <taxon>Haemaphysalis</taxon>
    </lineage>
</organism>
<keyword evidence="9" id="KW-0472">Membrane</keyword>
<dbReference type="OrthoDB" id="6483766at2759"/>
<dbReference type="EMBL" id="JABSTR010000006">
    <property type="protein sequence ID" value="KAH9373193.1"/>
    <property type="molecule type" value="Genomic_DNA"/>
</dbReference>
<dbReference type="PROSITE" id="PS51885">
    <property type="entry name" value="NEPRILYSIN"/>
    <property type="match status" value="1"/>
</dbReference>
<evidence type="ECO:0000256" key="4">
    <source>
        <dbReference type="ARBA" id="ARBA00022723"/>
    </source>
</evidence>
<protein>
    <submittedName>
        <fullName evidence="12">Uncharacterized protein</fullName>
    </submittedName>
</protein>
<feature type="region of interest" description="Disordered" evidence="8">
    <location>
        <begin position="245"/>
        <end position="294"/>
    </location>
</feature>
<evidence type="ECO:0000259" key="11">
    <source>
        <dbReference type="Pfam" id="PF05649"/>
    </source>
</evidence>
<dbReference type="InterPro" id="IPR024079">
    <property type="entry name" value="MetalloPept_cat_dom_sf"/>
</dbReference>
<keyword evidence="5" id="KW-0378">Hydrolase</keyword>
<dbReference type="InterPro" id="IPR018497">
    <property type="entry name" value="Peptidase_M13_C"/>
</dbReference>
<evidence type="ECO:0000313" key="12">
    <source>
        <dbReference type="EMBL" id="KAH9373193.1"/>
    </source>
</evidence>
<feature type="region of interest" description="Disordered" evidence="8">
    <location>
        <begin position="1"/>
        <end position="143"/>
    </location>
</feature>
<evidence type="ECO:0000256" key="2">
    <source>
        <dbReference type="ARBA" id="ARBA00007357"/>
    </source>
</evidence>
<keyword evidence="9" id="KW-0812">Transmembrane</keyword>
<keyword evidence="4" id="KW-0479">Metal-binding</keyword>
<dbReference type="GO" id="GO:0005886">
    <property type="term" value="C:plasma membrane"/>
    <property type="evidence" value="ECO:0007669"/>
    <property type="project" value="TreeGrafter"/>
</dbReference>
<feature type="compositionally biased region" description="Polar residues" evidence="8">
    <location>
        <begin position="268"/>
        <end position="282"/>
    </location>
</feature>
<keyword evidence="9" id="KW-1133">Transmembrane helix</keyword>
<dbReference type="VEuPathDB" id="VectorBase:HLOH_041210"/>
<keyword evidence="3" id="KW-0645">Protease</keyword>
<feature type="compositionally biased region" description="Basic and acidic residues" evidence="8">
    <location>
        <begin position="66"/>
        <end position="86"/>
    </location>
</feature>
<dbReference type="GO" id="GO:0016485">
    <property type="term" value="P:protein processing"/>
    <property type="evidence" value="ECO:0007669"/>
    <property type="project" value="TreeGrafter"/>
</dbReference>
<dbReference type="SUPFAM" id="SSF55486">
    <property type="entry name" value="Metalloproteases ('zincins'), catalytic domain"/>
    <property type="match status" value="1"/>
</dbReference>
<evidence type="ECO:0000256" key="7">
    <source>
        <dbReference type="ARBA" id="ARBA00023049"/>
    </source>
</evidence>
<comment type="cofactor">
    <cofactor evidence="1">
        <name>Zn(2+)</name>
        <dbReference type="ChEBI" id="CHEBI:29105"/>
    </cofactor>
</comment>
<dbReference type="PANTHER" id="PTHR11733:SF241">
    <property type="entry name" value="GH26575P-RELATED"/>
    <property type="match status" value="1"/>
</dbReference>
<evidence type="ECO:0000256" key="1">
    <source>
        <dbReference type="ARBA" id="ARBA00001947"/>
    </source>
</evidence>
<evidence type="ECO:0000256" key="9">
    <source>
        <dbReference type="SAM" id="Phobius"/>
    </source>
</evidence>
<dbReference type="Pfam" id="PF01431">
    <property type="entry name" value="Peptidase_M13"/>
    <property type="match status" value="1"/>
</dbReference>
<gene>
    <name evidence="12" type="ORF">HPB48_004938</name>
</gene>
<dbReference type="InterPro" id="IPR042089">
    <property type="entry name" value="Peptidase_M13_dom_2"/>
</dbReference>
<feature type="domain" description="Peptidase M13 C-terminal" evidence="10">
    <location>
        <begin position="793"/>
        <end position="954"/>
    </location>
</feature>
<dbReference type="InterPro" id="IPR000718">
    <property type="entry name" value="Peptidase_M13"/>
</dbReference>
<feature type="region of interest" description="Disordered" evidence="8">
    <location>
        <begin position="179"/>
        <end position="228"/>
    </location>
</feature>
<keyword evidence="13" id="KW-1185">Reference proteome</keyword>
<name>A0A9J6GEF9_HAELO</name>
<feature type="compositionally biased region" description="Basic residues" evidence="8">
    <location>
        <begin position="22"/>
        <end position="65"/>
    </location>
</feature>
<evidence type="ECO:0000256" key="3">
    <source>
        <dbReference type="ARBA" id="ARBA00022670"/>
    </source>
</evidence>
<comment type="similarity">
    <text evidence="2">Belongs to the peptidase M13 family.</text>
</comment>
<dbReference type="PANTHER" id="PTHR11733">
    <property type="entry name" value="ZINC METALLOPROTEASE FAMILY M13 NEPRILYSIN-RELATED"/>
    <property type="match status" value="1"/>
</dbReference>
<evidence type="ECO:0000313" key="13">
    <source>
        <dbReference type="Proteomes" id="UP000821853"/>
    </source>
</evidence>
<sequence>MPSAGDPLRTEVAGYDKDGAKKQRKRKKHKKEEKAKSHKKTSKKRSKKNKKPTKKHISKKNKRKRSEASKKGETSKGEVSETDKLESILPSASALSPDPSQLVRDINMGTPSRGAHSTEPESVPGIPEQLMQQDPSGPDTKLTHCSLSSRNSSIISVAPWCKNIVTEVFVGGGPSMDRPGVCDPPCPDQLTPPTDKSRTPLQTTGPVKQSSTSPDMRGSTVARTPSSQCSKCLGTIAPPVMVETSVTIEGPNERNSSVDDYGKRHRLNSQSSDRSKFSNHWTSSSSQRHRYSRDDSSSRANVVLSVIFILAILACVIAFFTNRSHYHATPEPMQLEEAEGLMEGPWLLNIAGTASALVKRNYKLCDALDCKLEATRLTSMLASGPCDSFYDYVCSRRWASRHRLVATGDTDDVAIQGIQDTIWKHIQESSFDRCAAIRIWKDCMNTQAITNLSVAPFYDVLNASGLTGWPFNTAPLKRDPWRIAGNLVRLLNLAALLRVHAKHDSHRKLTILMGRPDVPLQSRDFKDNRTIANFISGVERTMHFIGPEHNETASNAEEVLNFVFRMAKLNIAKERASPLGDEPSFRSFLGAALGDLINVSTENFHTTLESPKFARELDQLVTITSPQTTLNYLGYYAIEHLWIFTPHAANEIVPAGQRERNCLRMAERAAPSQIMEIGYKAYSKRLNLDDLRRLTSKTKRQIMRSVRSLSWIDNRIKSRLTEKVRKTRVEVFFPRKPELNSSCNASYLPSQPLGALNTYQLAVEKQFASSVLALNASTTAERRQSLFSRHIEIDDNGVAMLWRTDDEWMPAVRARYSKAKDCFRMRFPTVHDPLEGVPVPKPEEAAAGDVLEHAAVAMAHLQFQRDLQLLQSSNGTDLRLVSAQGWSSEQLFFVSYAESTCQAYDDEKDFREFLSRKESPARQRVDAVLSHERTFHRAFHCRRGHAMRPSRNCTFL</sequence>
<dbReference type="AlphaFoldDB" id="A0A9J6GEF9"/>
<accession>A0A9J6GEF9</accession>
<dbReference type="Gene3D" id="1.10.1380.10">
    <property type="entry name" value="Neutral endopeptidase , domain2"/>
    <property type="match status" value="1"/>
</dbReference>
<feature type="compositionally biased region" description="Low complexity" evidence="8">
    <location>
        <begin position="87"/>
        <end position="100"/>
    </location>
</feature>
<dbReference type="GO" id="GO:0004222">
    <property type="term" value="F:metalloendopeptidase activity"/>
    <property type="evidence" value="ECO:0007669"/>
    <property type="project" value="InterPro"/>
</dbReference>
<evidence type="ECO:0000259" key="10">
    <source>
        <dbReference type="Pfam" id="PF01431"/>
    </source>
</evidence>
<reference evidence="12 13" key="1">
    <citation type="journal article" date="2020" name="Cell">
        <title>Large-Scale Comparative Analyses of Tick Genomes Elucidate Their Genetic Diversity and Vector Capacities.</title>
        <authorList>
            <consortium name="Tick Genome and Microbiome Consortium (TIGMIC)"/>
            <person name="Jia N."/>
            <person name="Wang J."/>
            <person name="Shi W."/>
            <person name="Du L."/>
            <person name="Sun Y."/>
            <person name="Zhan W."/>
            <person name="Jiang J.F."/>
            <person name="Wang Q."/>
            <person name="Zhang B."/>
            <person name="Ji P."/>
            <person name="Bell-Sakyi L."/>
            <person name="Cui X.M."/>
            <person name="Yuan T.T."/>
            <person name="Jiang B.G."/>
            <person name="Yang W.F."/>
            <person name="Lam T.T."/>
            <person name="Chang Q.C."/>
            <person name="Ding S.J."/>
            <person name="Wang X.J."/>
            <person name="Zhu J.G."/>
            <person name="Ruan X.D."/>
            <person name="Zhao L."/>
            <person name="Wei J.T."/>
            <person name="Ye R.Z."/>
            <person name="Que T.C."/>
            <person name="Du C.H."/>
            <person name="Zhou Y.H."/>
            <person name="Cheng J.X."/>
            <person name="Dai P.F."/>
            <person name="Guo W.B."/>
            <person name="Han X.H."/>
            <person name="Huang E.J."/>
            <person name="Li L.F."/>
            <person name="Wei W."/>
            <person name="Gao Y.C."/>
            <person name="Liu J.Z."/>
            <person name="Shao H.Z."/>
            <person name="Wang X."/>
            <person name="Wang C.C."/>
            <person name="Yang T.C."/>
            <person name="Huo Q.B."/>
            <person name="Li W."/>
            <person name="Chen H.Y."/>
            <person name="Chen S.E."/>
            <person name="Zhou L.G."/>
            <person name="Ni X.B."/>
            <person name="Tian J.H."/>
            <person name="Sheng Y."/>
            <person name="Liu T."/>
            <person name="Pan Y.S."/>
            <person name="Xia L.Y."/>
            <person name="Li J."/>
            <person name="Zhao F."/>
            <person name="Cao W.C."/>
        </authorList>
    </citation>
    <scope>NUCLEOTIDE SEQUENCE [LARGE SCALE GENOMIC DNA]</scope>
    <source>
        <strain evidence="12">HaeL-2018</strain>
    </source>
</reference>
<evidence type="ECO:0000256" key="5">
    <source>
        <dbReference type="ARBA" id="ARBA00022801"/>
    </source>
</evidence>
<feature type="transmembrane region" description="Helical" evidence="9">
    <location>
        <begin position="300"/>
        <end position="320"/>
    </location>
</feature>
<dbReference type="Gene3D" id="3.40.390.10">
    <property type="entry name" value="Collagenase (Catalytic Domain)"/>
    <property type="match status" value="2"/>
</dbReference>
<proteinExistence type="inferred from homology"/>
<feature type="compositionally biased region" description="Polar residues" evidence="8">
    <location>
        <begin position="191"/>
        <end position="214"/>
    </location>
</feature>
<comment type="caution">
    <text evidence="12">The sequence shown here is derived from an EMBL/GenBank/DDBJ whole genome shotgun (WGS) entry which is preliminary data.</text>
</comment>
<evidence type="ECO:0000256" key="6">
    <source>
        <dbReference type="ARBA" id="ARBA00022833"/>
    </source>
</evidence>
<feature type="domain" description="Peptidase M13 N-terminal" evidence="11">
    <location>
        <begin position="385"/>
        <end position="734"/>
    </location>
</feature>
<dbReference type="GO" id="GO:0046872">
    <property type="term" value="F:metal ion binding"/>
    <property type="evidence" value="ECO:0007669"/>
    <property type="project" value="UniProtKB-KW"/>
</dbReference>
<dbReference type="InterPro" id="IPR008753">
    <property type="entry name" value="Peptidase_M13_N"/>
</dbReference>